<gene>
    <name evidence="7" type="ORF">JOC47_000735</name>
</gene>
<dbReference type="SUPFAM" id="SSF51206">
    <property type="entry name" value="cAMP-binding domain-like"/>
    <property type="match status" value="1"/>
</dbReference>
<dbReference type="GO" id="GO:0005829">
    <property type="term" value="C:cytosol"/>
    <property type="evidence" value="ECO:0007669"/>
    <property type="project" value="TreeGrafter"/>
</dbReference>
<dbReference type="InterPro" id="IPR001387">
    <property type="entry name" value="Cro/C1-type_HTH"/>
</dbReference>
<name>A0A938XQV4_9FIRM</name>
<dbReference type="InterPro" id="IPR018490">
    <property type="entry name" value="cNMP-bd_dom_sf"/>
</dbReference>
<keyword evidence="3" id="KW-0804">Transcription</keyword>
<dbReference type="SMART" id="SM00100">
    <property type="entry name" value="cNMP"/>
    <property type="match status" value="1"/>
</dbReference>
<dbReference type="Pfam" id="PF00027">
    <property type="entry name" value="cNMP_binding"/>
    <property type="match status" value="1"/>
</dbReference>
<dbReference type="Proteomes" id="UP000774000">
    <property type="component" value="Unassembled WGS sequence"/>
</dbReference>
<evidence type="ECO:0000313" key="7">
    <source>
        <dbReference type="EMBL" id="MBM7555901.1"/>
    </source>
</evidence>
<accession>A0A938XQV4</accession>
<comment type="caution">
    <text evidence="7">The sequence shown here is derived from an EMBL/GenBank/DDBJ whole genome shotgun (WGS) entry which is preliminary data.</text>
</comment>
<keyword evidence="1" id="KW-0805">Transcription regulation</keyword>
<dbReference type="PROSITE" id="PS50042">
    <property type="entry name" value="CNMP_BINDING_3"/>
    <property type="match status" value="1"/>
</dbReference>
<reference evidence="7" key="1">
    <citation type="submission" date="2021-01" db="EMBL/GenBank/DDBJ databases">
        <title>Genomic Encyclopedia of Type Strains, Phase IV (KMG-IV): sequencing the most valuable type-strain genomes for metagenomic binning, comparative biology and taxonomic classification.</title>
        <authorList>
            <person name="Goeker M."/>
        </authorList>
    </citation>
    <scope>NUCLEOTIDE SEQUENCE</scope>
    <source>
        <strain evidence="7">DSM 23230</strain>
    </source>
</reference>
<dbReference type="Pfam" id="PF13545">
    <property type="entry name" value="HTH_Crp_2"/>
    <property type="match status" value="1"/>
</dbReference>
<feature type="domain" description="HTH cro/C1-type" evidence="5">
    <location>
        <begin position="170"/>
        <end position="197"/>
    </location>
</feature>
<dbReference type="PROSITE" id="PS50943">
    <property type="entry name" value="HTH_CROC1"/>
    <property type="match status" value="1"/>
</dbReference>
<evidence type="ECO:0000313" key="8">
    <source>
        <dbReference type="Proteomes" id="UP000774000"/>
    </source>
</evidence>
<evidence type="ECO:0000256" key="1">
    <source>
        <dbReference type="ARBA" id="ARBA00023015"/>
    </source>
</evidence>
<proteinExistence type="predicted"/>
<dbReference type="InterPro" id="IPR050397">
    <property type="entry name" value="Env_Response_Regulators"/>
</dbReference>
<sequence>MPEKLLKNSKFFSNLEEKEIKEIKEIMRPRKYNEGEIIFFEDEPGEGLFLVKSGKVKLTKMVESGDEQILTIIQPGNVFAEVVLFGNADYPATAVALEDSKLYLIRSKDMEKLIKDKPSIAVKLLDLMSKRLRRAQKLVRDMGLKDTTCRTASLLLYLAQEYGVKRSNGIRIDLKLTQQELANMIGTTRETISRVLNKFKEKDIIKTAHKKMIINDLEQLKDFI</sequence>
<dbReference type="SMART" id="SM00419">
    <property type="entry name" value="HTH_CRP"/>
    <property type="match status" value="1"/>
</dbReference>
<evidence type="ECO:0000259" key="4">
    <source>
        <dbReference type="PROSITE" id="PS50042"/>
    </source>
</evidence>
<keyword evidence="2" id="KW-0238">DNA-binding</keyword>
<dbReference type="PANTHER" id="PTHR24567:SF26">
    <property type="entry name" value="REGULATORY PROTEIN YEIL"/>
    <property type="match status" value="1"/>
</dbReference>
<organism evidence="7 8">
    <name type="scientific">Halanaerobacter jeridensis</name>
    <dbReference type="NCBI Taxonomy" id="706427"/>
    <lineage>
        <taxon>Bacteria</taxon>
        <taxon>Bacillati</taxon>
        <taxon>Bacillota</taxon>
        <taxon>Clostridia</taxon>
        <taxon>Halanaerobiales</taxon>
        <taxon>Halobacteroidaceae</taxon>
        <taxon>Halanaerobacter</taxon>
    </lineage>
</organism>
<dbReference type="CDD" id="cd00038">
    <property type="entry name" value="CAP_ED"/>
    <property type="match status" value="1"/>
</dbReference>
<feature type="domain" description="Cyclic nucleotide-binding" evidence="4">
    <location>
        <begin position="11"/>
        <end position="131"/>
    </location>
</feature>
<dbReference type="SUPFAM" id="SSF46785">
    <property type="entry name" value="Winged helix' DNA-binding domain"/>
    <property type="match status" value="1"/>
</dbReference>
<keyword evidence="8" id="KW-1185">Reference proteome</keyword>
<evidence type="ECO:0000256" key="3">
    <source>
        <dbReference type="ARBA" id="ARBA00023163"/>
    </source>
</evidence>
<dbReference type="Gene3D" id="2.60.120.10">
    <property type="entry name" value="Jelly Rolls"/>
    <property type="match status" value="1"/>
</dbReference>
<dbReference type="Gene3D" id="1.10.10.10">
    <property type="entry name" value="Winged helix-like DNA-binding domain superfamily/Winged helix DNA-binding domain"/>
    <property type="match status" value="1"/>
</dbReference>
<dbReference type="RefSeq" id="WP_204700618.1">
    <property type="nucleotide sequence ID" value="NZ_JAFBDQ010000003.1"/>
</dbReference>
<evidence type="ECO:0000256" key="2">
    <source>
        <dbReference type="ARBA" id="ARBA00023125"/>
    </source>
</evidence>
<dbReference type="InterPro" id="IPR036388">
    <property type="entry name" value="WH-like_DNA-bd_sf"/>
</dbReference>
<evidence type="ECO:0000259" key="5">
    <source>
        <dbReference type="PROSITE" id="PS50943"/>
    </source>
</evidence>
<dbReference type="CDD" id="cd00092">
    <property type="entry name" value="HTH_CRP"/>
    <property type="match status" value="1"/>
</dbReference>
<dbReference type="InterPro" id="IPR014710">
    <property type="entry name" value="RmlC-like_jellyroll"/>
</dbReference>
<evidence type="ECO:0000259" key="6">
    <source>
        <dbReference type="PROSITE" id="PS51063"/>
    </source>
</evidence>
<protein>
    <submittedName>
        <fullName evidence="7">CRP/FNR family transcriptional regulator</fullName>
    </submittedName>
</protein>
<feature type="domain" description="HTH crp-type" evidence="6">
    <location>
        <begin position="145"/>
        <end position="218"/>
    </location>
</feature>
<dbReference type="InterPro" id="IPR012318">
    <property type="entry name" value="HTH_CRP"/>
</dbReference>
<dbReference type="FunFam" id="1.10.10.10:FF:000019">
    <property type="entry name" value="Crp/Fnr family transcriptional regulator"/>
    <property type="match status" value="1"/>
</dbReference>
<dbReference type="GO" id="GO:0003700">
    <property type="term" value="F:DNA-binding transcription factor activity"/>
    <property type="evidence" value="ECO:0007669"/>
    <property type="project" value="TreeGrafter"/>
</dbReference>
<dbReference type="AlphaFoldDB" id="A0A938XQV4"/>
<dbReference type="InterPro" id="IPR000595">
    <property type="entry name" value="cNMP-bd_dom"/>
</dbReference>
<dbReference type="InterPro" id="IPR036390">
    <property type="entry name" value="WH_DNA-bd_sf"/>
</dbReference>
<dbReference type="PANTHER" id="PTHR24567">
    <property type="entry name" value="CRP FAMILY TRANSCRIPTIONAL REGULATORY PROTEIN"/>
    <property type="match status" value="1"/>
</dbReference>
<dbReference type="PROSITE" id="PS51063">
    <property type="entry name" value="HTH_CRP_2"/>
    <property type="match status" value="1"/>
</dbReference>
<dbReference type="PRINTS" id="PR00034">
    <property type="entry name" value="HTHCRP"/>
</dbReference>
<dbReference type="EMBL" id="JAFBDQ010000003">
    <property type="protein sequence ID" value="MBM7555901.1"/>
    <property type="molecule type" value="Genomic_DNA"/>
</dbReference>
<dbReference type="GO" id="GO:0003677">
    <property type="term" value="F:DNA binding"/>
    <property type="evidence" value="ECO:0007669"/>
    <property type="project" value="UniProtKB-KW"/>
</dbReference>